<dbReference type="InterPro" id="IPR006166">
    <property type="entry name" value="ERCC4_domain"/>
</dbReference>
<dbReference type="PANTHER" id="PTHR13451:SF0">
    <property type="entry name" value="CROSSOVER JUNCTION ENDONUCLEASE MUS81"/>
    <property type="match status" value="1"/>
</dbReference>
<keyword evidence="3" id="KW-0227">DNA damage</keyword>
<keyword evidence="7" id="KW-1185">Reference proteome</keyword>
<dbReference type="GO" id="GO:0008821">
    <property type="term" value="F:crossover junction DNA endonuclease activity"/>
    <property type="evidence" value="ECO:0007669"/>
    <property type="project" value="UniProtKB-UniRule"/>
</dbReference>
<gene>
    <name evidence="6" type="primary">MUS81</name>
    <name evidence="6" type="ORF">PHYPSEUDO_000708</name>
</gene>
<dbReference type="AlphaFoldDB" id="A0A8T1W1G2"/>
<evidence type="ECO:0000259" key="5">
    <source>
        <dbReference type="SMART" id="SM00891"/>
    </source>
</evidence>
<evidence type="ECO:0000256" key="2">
    <source>
        <dbReference type="PROSITE-ProRule" id="PRU00023"/>
    </source>
</evidence>
<comment type="subunit">
    <text evidence="3">Interacts with EME1.</text>
</comment>
<dbReference type="InterPro" id="IPR033309">
    <property type="entry name" value="Mus81"/>
</dbReference>
<dbReference type="GO" id="GO:0003677">
    <property type="term" value="F:DNA binding"/>
    <property type="evidence" value="ECO:0007669"/>
    <property type="project" value="UniProtKB-UniRule"/>
</dbReference>
<keyword evidence="3" id="KW-0539">Nucleus</keyword>
<comment type="cofactor">
    <cofactor evidence="3">
        <name>Mg(2+)</name>
        <dbReference type="ChEBI" id="CHEBI:18420"/>
    </cofactor>
</comment>
<dbReference type="PROSITE" id="PS50088">
    <property type="entry name" value="ANK_REPEAT"/>
    <property type="match status" value="5"/>
</dbReference>
<comment type="function">
    <text evidence="3">Interacts with EME1 to form a DNA structure-specific endonuclease with substrate preference for branched DNA structures with a 5'-end at the branch nick. Typical substrates include 3'-flap structures, D-loops, replication forks and nicked Holliday junctions. May be required in mitosis for the processing of stalled or collapsed replication fork intermediates. May be required in meiosis for the repair of meiosis-specific double strand breaks subsequent to single-end invasion (SEI).</text>
</comment>
<keyword evidence="3" id="KW-0460">Magnesium</keyword>
<evidence type="ECO:0000313" key="7">
    <source>
        <dbReference type="Proteomes" id="UP000694044"/>
    </source>
</evidence>
<keyword evidence="2" id="KW-0040">ANK repeat</keyword>
<dbReference type="EMBL" id="JAGDFM010000109">
    <property type="protein sequence ID" value="KAG7386040.1"/>
    <property type="molecule type" value="Genomic_DNA"/>
</dbReference>
<protein>
    <recommendedName>
        <fullName evidence="3">Crossover junction endonuclease MUS81</fullName>
        <ecNumber evidence="3">3.1.22.-</ecNumber>
    </recommendedName>
</protein>
<name>A0A8T1W1G2_9STRA</name>
<feature type="repeat" description="ANK" evidence="2">
    <location>
        <begin position="683"/>
        <end position="715"/>
    </location>
</feature>
<dbReference type="PANTHER" id="PTHR13451">
    <property type="entry name" value="CLASS II CROSSOVER JUNCTION ENDONUCLEASE MUS81"/>
    <property type="match status" value="1"/>
</dbReference>
<accession>A0A8T1W1G2</accession>
<keyword evidence="3" id="KW-0540">Nuclease</keyword>
<dbReference type="Pfam" id="PF12796">
    <property type="entry name" value="Ank_2"/>
    <property type="match status" value="2"/>
</dbReference>
<feature type="compositionally biased region" description="Polar residues" evidence="4">
    <location>
        <begin position="240"/>
        <end position="254"/>
    </location>
</feature>
<keyword evidence="3" id="KW-0479">Metal-binding</keyword>
<dbReference type="CDD" id="cd20074">
    <property type="entry name" value="XPF_nuclease_Mus81"/>
    <property type="match status" value="1"/>
</dbReference>
<dbReference type="GO" id="GO:0000727">
    <property type="term" value="P:double-strand break repair via break-induced replication"/>
    <property type="evidence" value="ECO:0007669"/>
    <property type="project" value="UniProtKB-UniRule"/>
</dbReference>
<dbReference type="InterPro" id="IPR002110">
    <property type="entry name" value="Ankyrin_rpt"/>
</dbReference>
<dbReference type="PROSITE" id="PS50297">
    <property type="entry name" value="ANK_REP_REGION"/>
    <property type="match status" value="5"/>
</dbReference>
<feature type="domain" description="ERCC4" evidence="5">
    <location>
        <begin position="303"/>
        <end position="407"/>
    </location>
</feature>
<feature type="region of interest" description="Disordered" evidence="4">
    <location>
        <begin position="271"/>
        <end position="290"/>
    </location>
</feature>
<reference evidence="6" key="1">
    <citation type="submission" date="2021-02" db="EMBL/GenBank/DDBJ databases">
        <authorList>
            <person name="Palmer J.M."/>
        </authorList>
    </citation>
    <scope>NUCLEOTIDE SEQUENCE</scope>
    <source>
        <strain evidence="6">SCRP734</strain>
    </source>
</reference>
<evidence type="ECO:0000256" key="1">
    <source>
        <dbReference type="ARBA" id="ARBA00022801"/>
    </source>
</evidence>
<proteinExistence type="inferred from homology"/>
<feature type="region of interest" description="Disordered" evidence="4">
    <location>
        <begin position="83"/>
        <end position="113"/>
    </location>
</feature>
<dbReference type="Proteomes" id="UP000694044">
    <property type="component" value="Unassembled WGS sequence"/>
</dbReference>
<dbReference type="OrthoDB" id="5963188at2759"/>
<dbReference type="GO" id="GO:0000712">
    <property type="term" value="P:resolution of meiotic recombination intermediates"/>
    <property type="evidence" value="ECO:0007669"/>
    <property type="project" value="TreeGrafter"/>
</dbReference>
<comment type="similarity">
    <text evidence="3">Belongs to the XPF family.</text>
</comment>
<keyword evidence="3" id="KW-0233">DNA recombination</keyword>
<dbReference type="SMART" id="SM00248">
    <property type="entry name" value="ANK"/>
    <property type="match status" value="5"/>
</dbReference>
<dbReference type="Pfam" id="PF02732">
    <property type="entry name" value="ERCC4"/>
    <property type="match status" value="1"/>
</dbReference>
<keyword evidence="1 3" id="KW-0378">Hydrolase</keyword>
<feature type="repeat" description="ANK" evidence="2">
    <location>
        <begin position="584"/>
        <end position="616"/>
    </location>
</feature>
<organism evidence="6 7">
    <name type="scientific">Phytophthora pseudosyringae</name>
    <dbReference type="NCBI Taxonomy" id="221518"/>
    <lineage>
        <taxon>Eukaryota</taxon>
        <taxon>Sar</taxon>
        <taxon>Stramenopiles</taxon>
        <taxon>Oomycota</taxon>
        <taxon>Peronosporomycetes</taxon>
        <taxon>Peronosporales</taxon>
        <taxon>Peronosporaceae</taxon>
        <taxon>Phytophthora</taxon>
    </lineage>
</organism>
<feature type="repeat" description="ANK" evidence="2">
    <location>
        <begin position="650"/>
        <end position="682"/>
    </location>
</feature>
<sequence>MQRSAQGCAHAGNDPLVEDLLALKQRVRESSHLASNYGRAIASVRAHATPLRSASEAKTLRHIGNYLSNQIHGILRKRGLLETPESGASNAPPATSVARVQAEQSTRDSSIGTLDRSTKDYVPAYRKQPWFVLLALQEAQAVDEDAAVSNDALLRSMLDAGYEGDSGKLRTCLASLSGTHEVVKRSNLGFYYLTEKGRHSAVLCPGSLTGEPTSTTTGPVPTVAATATAGSIDGVRRKQTSTTGAGRQRPSSPDWTFGELEDSGEEILSELNGRMPEPEPEAVKRKRSAPEDLIRETDSWELVLLLDHREVIERRNPRILERKLLEQNVNCEVRALGVGDVQWIARRGRNGGEMQEFILNVIVERKEVHDLSGSIIDRRFFEQKTRLATVRENCGDVHVIYLIEGSLTQITTVRTNGLHTAMGRTQVQNNFFVQQCQNADETVTFLSRVYARLLAKFPPNPRAARPATSHLLPPGRFDTDEFAQIFCLPPQAFAPFNSQFRKKTQFTVREIFQRMLLQAPGLSAAKTVEASEEITKIITRKPQLINQKDEIGSTPLRLAVDRGNTAIAAALLDQGADMTAGGDYGSTMFHVAAKSGNKEMVAVLLERGADMTAKDAYGSTTLHIAVGSGNVEMAEMLISAGADIAATEEDGSSALHIAVDSGSPKMVCLLLDRRANVDAVEEDGRTALHIAARFKNTNIAKILLNKGASVTAVTKRLVVTAFMKMKMQRR</sequence>
<feature type="repeat" description="ANK" evidence="2">
    <location>
        <begin position="617"/>
        <end position="649"/>
    </location>
</feature>
<keyword evidence="3" id="KW-0234">DNA repair</keyword>
<dbReference type="EC" id="3.1.22.-" evidence="3"/>
<evidence type="ECO:0000256" key="3">
    <source>
        <dbReference type="RuleBase" id="RU369042"/>
    </source>
</evidence>
<dbReference type="InterPro" id="IPR047416">
    <property type="entry name" value="XPF_nuclease_Mus81"/>
</dbReference>
<dbReference type="GO" id="GO:0006308">
    <property type="term" value="P:DNA catabolic process"/>
    <property type="evidence" value="ECO:0007669"/>
    <property type="project" value="UniProtKB-UniRule"/>
</dbReference>
<dbReference type="GO" id="GO:0046872">
    <property type="term" value="F:metal ion binding"/>
    <property type="evidence" value="ECO:0007669"/>
    <property type="project" value="UniProtKB-UniRule"/>
</dbReference>
<feature type="region of interest" description="Disordered" evidence="4">
    <location>
        <begin position="230"/>
        <end position="259"/>
    </location>
</feature>
<comment type="caution">
    <text evidence="6">The sequence shown here is derived from an EMBL/GenBank/DDBJ whole genome shotgun (WGS) entry which is preliminary data.</text>
</comment>
<evidence type="ECO:0000313" key="6">
    <source>
        <dbReference type="EMBL" id="KAG7386040.1"/>
    </source>
</evidence>
<dbReference type="GO" id="GO:0048257">
    <property type="term" value="F:3'-flap endonuclease activity"/>
    <property type="evidence" value="ECO:0007669"/>
    <property type="project" value="TreeGrafter"/>
</dbReference>
<feature type="compositionally biased region" description="Polar residues" evidence="4">
    <location>
        <begin position="102"/>
        <end position="112"/>
    </location>
</feature>
<evidence type="ECO:0000256" key="4">
    <source>
        <dbReference type="SAM" id="MobiDB-lite"/>
    </source>
</evidence>
<dbReference type="SMART" id="SM00891">
    <property type="entry name" value="ERCC4"/>
    <property type="match status" value="1"/>
</dbReference>
<dbReference type="GO" id="GO:0031573">
    <property type="term" value="P:mitotic intra-S DNA damage checkpoint signaling"/>
    <property type="evidence" value="ECO:0007669"/>
    <property type="project" value="TreeGrafter"/>
</dbReference>
<keyword evidence="3 6" id="KW-0255">Endonuclease</keyword>
<dbReference type="GO" id="GO:0048476">
    <property type="term" value="C:Holliday junction resolvase complex"/>
    <property type="evidence" value="ECO:0007669"/>
    <property type="project" value="UniProtKB-UniRule"/>
</dbReference>
<feature type="repeat" description="ANK" evidence="2">
    <location>
        <begin position="551"/>
        <end position="583"/>
    </location>
</feature>
<dbReference type="GO" id="GO:0005634">
    <property type="term" value="C:nucleus"/>
    <property type="evidence" value="ECO:0007669"/>
    <property type="project" value="UniProtKB-SubCell"/>
</dbReference>
<comment type="subcellular location">
    <subcellularLocation>
        <location evidence="3">Nucleus</location>
    </subcellularLocation>
</comment>